<feature type="domain" description="Helix-hairpin-helix DNA-binding motif class 1" evidence="3">
    <location>
        <begin position="260"/>
        <end position="279"/>
    </location>
</feature>
<accession>D7BP68</accession>
<dbReference type="Pfam" id="PF12836">
    <property type="entry name" value="HHH_3"/>
    <property type="match status" value="1"/>
</dbReference>
<dbReference type="Gene3D" id="1.10.150.320">
    <property type="entry name" value="Photosystem II 12 kDa extrinsic protein"/>
    <property type="match status" value="1"/>
</dbReference>
<dbReference type="EMBL" id="CP002045">
    <property type="protein sequence ID" value="ADH92717.1"/>
    <property type="molecule type" value="Genomic_DNA"/>
</dbReference>
<dbReference type="RefSeq" id="WP_013170213.1">
    <property type="nucleotide sequence ID" value="NC_014218.1"/>
</dbReference>
<evidence type="ECO:0000256" key="1">
    <source>
        <dbReference type="SAM" id="MobiDB-lite"/>
    </source>
</evidence>
<dbReference type="Pfam" id="PF10531">
    <property type="entry name" value="SLBB"/>
    <property type="match status" value="1"/>
</dbReference>
<keyword evidence="2" id="KW-0472">Membrane</keyword>
<feature type="region of interest" description="Disordered" evidence="1">
    <location>
        <begin position="113"/>
        <end position="140"/>
    </location>
</feature>
<keyword evidence="5" id="KW-1185">Reference proteome</keyword>
<dbReference type="SMART" id="SM00278">
    <property type="entry name" value="HhH1"/>
    <property type="match status" value="2"/>
</dbReference>
<keyword evidence="2" id="KW-1133">Transmembrane helix</keyword>
<dbReference type="GO" id="GO:0003677">
    <property type="term" value="F:DNA binding"/>
    <property type="evidence" value="ECO:0007669"/>
    <property type="project" value="InterPro"/>
</dbReference>
<dbReference type="NCBIfam" id="TIGR00426">
    <property type="entry name" value="competence protein ComEA helix-hairpin-helix repeat region"/>
    <property type="match status" value="1"/>
</dbReference>
<dbReference type="Gene3D" id="3.10.560.10">
    <property type="entry name" value="Outer membrane lipoprotein wza domain like"/>
    <property type="match status" value="1"/>
</dbReference>
<dbReference type="OrthoDB" id="9758724at2"/>
<dbReference type="InterPro" id="IPR003583">
    <property type="entry name" value="Hlx-hairpin-Hlx_DNA-bd_motif"/>
</dbReference>
<dbReference type="PANTHER" id="PTHR21180:SF32">
    <property type="entry name" value="ENDONUCLEASE_EXONUCLEASE_PHOSPHATASE FAMILY DOMAIN-CONTAINING PROTEIN 1"/>
    <property type="match status" value="1"/>
</dbReference>
<dbReference type="eggNOG" id="COG1596">
    <property type="taxonomic scope" value="Bacteria"/>
</dbReference>
<evidence type="ECO:0000259" key="3">
    <source>
        <dbReference type="SMART" id="SM00278"/>
    </source>
</evidence>
<dbReference type="AlphaFoldDB" id="D7BP68"/>
<dbReference type="GO" id="GO:0006281">
    <property type="term" value="P:DNA repair"/>
    <property type="evidence" value="ECO:0007669"/>
    <property type="project" value="InterPro"/>
</dbReference>
<dbReference type="HOGENOM" id="CLU_052011_0_2_11"/>
<dbReference type="STRING" id="644284.Arch_0997"/>
<gene>
    <name evidence="4" type="ordered locus">Arch_0997</name>
</gene>
<feature type="transmembrane region" description="Helical" evidence="2">
    <location>
        <begin position="89"/>
        <end position="107"/>
    </location>
</feature>
<name>D7BP68_ARCHD</name>
<dbReference type="InterPro" id="IPR004509">
    <property type="entry name" value="Competence_ComEA_HhH"/>
</dbReference>
<feature type="compositionally biased region" description="Basic residues" evidence="1">
    <location>
        <begin position="21"/>
        <end position="34"/>
    </location>
</feature>
<proteinExistence type="predicted"/>
<evidence type="ECO:0000313" key="4">
    <source>
        <dbReference type="EMBL" id="ADH92717.1"/>
    </source>
</evidence>
<dbReference type="InterPro" id="IPR019554">
    <property type="entry name" value="Soluble_ligand-bd"/>
</dbReference>
<protein>
    <submittedName>
        <fullName evidence="4">Competence protein ComEA helix-hairpin-helix repeat protein</fullName>
    </submittedName>
</protein>
<reference evidence="4 5" key="1">
    <citation type="journal article" date="2010" name="Stand. Genomic Sci.">
        <title>Complete genome sequence of Arcanobacterium haemolyticum type strain (11018).</title>
        <authorList>
            <person name="Yasawong M."/>
            <person name="Teshima H."/>
            <person name="Lapidus A."/>
            <person name="Nolan M."/>
            <person name="Lucas S."/>
            <person name="Glavina Del Rio T."/>
            <person name="Tice H."/>
            <person name="Cheng J."/>
            <person name="Bruce D."/>
            <person name="Detter C."/>
            <person name="Tapia R."/>
            <person name="Han C."/>
            <person name="Goodwin L."/>
            <person name="Pitluck S."/>
            <person name="Liolios K."/>
            <person name="Ivanova N."/>
            <person name="Mavromatis K."/>
            <person name="Mikhailova N."/>
            <person name="Pati A."/>
            <person name="Chen A."/>
            <person name="Palaniappan K."/>
            <person name="Land M."/>
            <person name="Hauser L."/>
            <person name="Chang Y."/>
            <person name="Jeffries C."/>
            <person name="Rohde M."/>
            <person name="Sikorski J."/>
            <person name="Pukall R."/>
            <person name="Goker M."/>
            <person name="Woyke T."/>
            <person name="Bristow J."/>
            <person name="Eisen J."/>
            <person name="Markowitz V."/>
            <person name="Hugenholtz P."/>
            <person name="Kyrpides N."/>
            <person name="Klenk H."/>
        </authorList>
    </citation>
    <scope>NUCLEOTIDE SEQUENCE [LARGE SCALE GENOMIC DNA]</scope>
    <source>
        <strain evidence="5">ATCC 9345 / DSM 20595 / CCUG 17215 / LMG 16163 / NBRC 15585 / NCTC 8452 / 11018</strain>
    </source>
</reference>
<organism evidence="4 5">
    <name type="scientific">Arcanobacterium haemolyticum (strain ATCC 9345 / DSM 20595 / CCM 5947 / CCUG 17215 / LMG 16163 / NBRC 15585 / NCTC 8452 / 11018)</name>
    <dbReference type="NCBI Taxonomy" id="644284"/>
    <lineage>
        <taxon>Bacteria</taxon>
        <taxon>Bacillati</taxon>
        <taxon>Actinomycetota</taxon>
        <taxon>Actinomycetes</taxon>
        <taxon>Actinomycetales</taxon>
        <taxon>Actinomycetaceae</taxon>
        <taxon>Arcanobacterium</taxon>
    </lineage>
</organism>
<dbReference type="GO" id="GO:0015627">
    <property type="term" value="C:type II protein secretion system complex"/>
    <property type="evidence" value="ECO:0007669"/>
    <property type="project" value="TreeGrafter"/>
</dbReference>
<dbReference type="SUPFAM" id="SSF47781">
    <property type="entry name" value="RuvA domain 2-like"/>
    <property type="match status" value="1"/>
</dbReference>
<dbReference type="InterPro" id="IPR010994">
    <property type="entry name" value="RuvA_2-like"/>
</dbReference>
<evidence type="ECO:0000313" key="5">
    <source>
        <dbReference type="Proteomes" id="UP000000376"/>
    </source>
</evidence>
<dbReference type="eggNOG" id="COG1555">
    <property type="taxonomic scope" value="Bacteria"/>
</dbReference>
<dbReference type="Proteomes" id="UP000000376">
    <property type="component" value="Chromosome"/>
</dbReference>
<keyword evidence="2" id="KW-0812">Transmembrane</keyword>
<dbReference type="PANTHER" id="PTHR21180">
    <property type="entry name" value="ENDONUCLEASE/EXONUCLEASE/PHOSPHATASE FAMILY DOMAIN-CONTAINING PROTEIN 1"/>
    <property type="match status" value="1"/>
</dbReference>
<dbReference type="GO" id="GO:0015628">
    <property type="term" value="P:protein secretion by the type II secretion system"/>
    <property type="evidence" value="ECO:0007669"/>
    <property type="project" value="TreeGrafter"/>
</dbReference>
<dbReference type="KEGG" id="ahe:Arch_0997"/>
<feature type="domain" description="Helix-hairpin-helix DNA-binding motif class 1" evidence="3">
    <location>
        <begin position="230"/>
        <end position="249"/>
    </location>
</feature>
<feature type="region of interest" description="Disordered" evidence="1">
    <location>
        <begin position="1"/>
        <end position="49"/>
    </location>
</feature>
<sequence length="284" mass="30239">MIFDDDAVRHTQTMTEPPPRRSTRPLRRSPRHRIGYTDSQDTKRGSSMSRIHSLTSAALAMGGGDDISALTPHRRVPARFEVGPQAARIIAIGVVLVALVVVMSTMIQTPDHVHAQQETVEEETGPAQPRQPPVPVKPEEPSTLTVYVSGAVHQPGVVTIPDSSRIHDAVQAAGGPTEHADMVRINLAARVTDGEHIHVASVGEAPTNDASQPASTPASNGIDINTASATELQTVPGIGPATAAAIVQWREKNGKFAAVDDLTRISGIGEKTIERIRDHVRVGP</sequence>
<evidence type="ECO:0000256" key="2">
    <source>
        <dbReference type="SAM" id="Phobius"/>
    </source>
</evidence>
<dbReference type="InterPro" id="IPR051675">
    <property type="entry name" value="Endo/Exo/Phosphatase_dom_1"/>
</dbReference>